<dbReference type="GO" id="GO:0042834">
    <property type="term" value="F:peptidoglycan binding"/>
    <property type="evidence" value="ECO:0007669"/>
    <property type="project" value="InterPro"/>
</dbReference>
<feature type="domain" description="SPOR" evidence="3">
    <location>
        <begin position="218"/>
        <end position="297"/>
    </location>
</feature>
<feature type="compositionally biased region" description="Low complexity" evidence="1">
    <location>
        <begin position="150"/>
        <end position="162"/>
    </location>
</feature>
<evidence type="ECO:0000259" key="3">
    <source>
        <dbReference type="PROSITE" id="PS51724"/>
    </source>
</evidence>
<accession>A0A098QTR7</accession>
<dbReference type="Gene3D" id="3.30.70.1070">
    <property type="entry name" value="Sporulation related repeat"/>
    <property type="match status" value="1"/>
</dbReference>
<feature type="compositionally biased region" description="Polar residues" evidence="1">
    <location>
        <begin position="89"/>
        <end position="101"/>
    </location>
</feature>
<evidence type="ECO:0000313" key="5">
    <source>
        <dbReference type="Proteomes" id="UP000029692"/>
    </source>
</evidence>
<name>A0A098QTR7_9SPIO</name>
<keyword evidence="2" id="KW-0812">Transmembrane</keyword>
<dbReference type="RefSeq" id="WP_052078850.1">
    <property type="nucleotide sequence ID" value="NZ_JNUP01000067.1"/>
</dbReference>
<dbReference type="InterPro" id="IPR007730">
    <property type="entry name" value="SPOR-like_dom"/>
</dbReference>
<dbReference type="eggNOG" id="COG3087">
    <property type="taxonomic scope" value="Bacteria"/>
</dbReference>
<sequence length="301" mass="32513">MEQNRSLIIILSVTFILIVFFGIGLWLFYPQRDGAQQIASTDTLVEYLRGGSGDQGDLNEDTLQNGTSSSVNLQEQDPQGMTGPEDQAADTTEAGSAQEPSLVTKGGEFEIIYGVRPQASATAGSEAGREPTPSTRTGLETDALESPRSPAQQQGTTPAPAQRSPARELGASSQESQGATSTARTSSRQSSSAAPAAGTAESRQVSDSGKGQDTGQQRAQLTEYWIQVISSPSRDRVEQVYEELKSHGLGGRITTKLIDTTTYYRLRFGPYSAKPEAEKFLAWIRAIPEFSESYISLEYRQ</sequence>
<dbReference type="PROSITE" id="PS51724">
    <property type="entry name" value="SPOR"/>
    <property type="match status" value="1"/>
</dbReference>
<dbReference type="Pfam" id="PF05036">
    <property type="entry name" value="SPOR"/>
    <property type="match status" value="1"/>
</dbReference>
<keyword evidence="2" id="KW-1133">Transmembrane helix</keyword>
<dbReference type="Proteomes" id="UP000029692">
    <property type="component" value="Unassembled WGS sequence"/>
</dbReference>
<reference evidence="4 5" key="1">
    <citation type="submission" date="2014-05" db="EMBL/GenBank/DDBJ databases">
        <title>De novo Genome Sequence of Spirocheata sp.</title>
        <authorList>
            <person name="Shivani Y."/>
            <person name="Subhash Y."/>
            <person name="Tushar L."/>
            <person name="Sasikala C."/>
            <person name="Ramana C.V."/>
        </authorList>
    </citation>
    <scope>NUCLEOTIDE SEQUENCE [LARGE SCALE GENOMIC DNA]</scope>
    <source>
        <strain evidence="4 5">JC230</strain>
    </source>
</reference>
<dbReference type="STRING" id="1480694.DC28_12585"/>
<feature type="compositionally biased region" description="Polar residues" evidence="1">
    <location>
        <begin position="201"/>
        <end position="217"/>
    </location>
</feature>
<dbReference type="AlphaFoldDB" id="A0A098QTR7"/>
<feature type="region of interest" description="Disordered" evidence="1">
    <location>
        <begin position="119"/>
        <end position="217"/>
    </location>
</feature>
<proteinExistence type="predicted"/>
<dbReference type="SUPFAM" id="SSF110997">
    <property type="entry name" value="Sporulation related repeat"/>
    <property type="match status" value="1"/>
</dbReference>
<feature type="region of interest" description="Disordered" evidence="1">
    <location>
        <begin position="50"/>
        <end position="103"/>
    </location>
</feature>
<dbReference type="EMBL" id="JNUP01000067">
    <property type="protein sequence ID" value="KGE71270.1"/>
    <property type="molecule type" value="Genomic_DNA"/>
</dbReference>
<gene>
    <name evidence="4" type="ORF">DC28_12585</name>
</gene>
<evidence type="ECO:0000256" key="1">
    <source>
        <dbReference type="SAM" id="MobiDB-lite"/>
    </source>
</evidence>
<feature type="compositionally biased region" description="Low complexity" evidence="1">
    <location>
        <begin position="176"/>
        <end position="198"/>
    </location>
</feature>
<evidence type="ECO:0000256" key="2">
    <source>
        <dbReference type="SAM" id="Phobius"/>
    </source>
</evidence>
<keyword evidence="5" id="KW-1185">Reference proteome</keyword>
<evidence type="ECO:0000313" key="4">
    <source>
        <dbReference type="EMBL" id="KGE71270.1"/>
    </source>
</evidence>
<feature type="transmembrane region" description="Helical" evidence="2">
    <location>
        <begin position="7"/>
        <end position="29"/>
    </location>
</feature>
<feature type="compositionally biased region" description="Polar residues" evidence="1">
    <location>
        <begin position="61"/>
        <end position="79"/>
    </location>
</feature>
<protein>
    <recommendedName>
        <fullName evidence="3">SPOR domain-containing protein</fullName>
    </recommendedName>
</protein>
<comment type="caution">
    <text evidence="4">The sequence shown here is derived from an EMBL/GenBank/DDBJ whole genome shotgun (WGS) entry which is preliminary data.</text>
</comment>
<dbReference type="InterPro" id="IPR036680">
    <property type="entry name" value="SPOR-like_sf"/>
</dbReference>
<keyword evidence="2" id="KW-0472">Membrane</keyword>
<organism evidence="4 5">
    <name type="scientific">Spirochaeta lutea</name>
    <dbReference type="NCBI Taxonomy" id="1480694"/>
    <lineage>
        <taxon>Bacteria</taxon>
        <taxon>Pseudomonadati</taxon>
        <taxon>Spirochaetota</taxon>
        <taxon>Spirochaetia</taxon>
        <taxon>Spirochaetales</taxon>
        <taxon>Spirochaetaceae</taxon>
        <taxon>Spirochaeta</taxon>
    </lineage>
</organism>